<keyword evidence="1" id="KW-0964">Secreted</keyword>
<dbReference type="DNASU" id="42101"/>
<dbReference type="VEuPathDB" id="VectorBase:FBgn0000564"/>
<reference evidence="4 6" key="5">
    <citation type="journal article" date="2002" name="Genome Biol.">
        <title>Heterochromatic sequences in a Drosophila whole-genome shotgun assembly.</title>
        <authorList>
            <person name="Hoskins R.A."/>
            <person name="Smith C.D."/>
            <person name="Carlson J.W."/>
            <person name="Carvalho A.B."/>
            <person name="Halpern A."/>
            <person name="Kaminker J.S."/>
            <person name="Kennedy C."/>
            <person name="Mungall C.J."/>
            <person name="Sullivan B.A."/>
            <person name="Sutton G.G."/>
            <person name="Yasuhara J.C."/>
            <person name="Wakimoto B.T."/>
            <person name="Myers E.W."/>
            <person name="Celniker S.E."/>
            <person name="Rubin G.M."/>
            <person name="Karpen G.H."/>
        </authorList>
    </citation>
    <scope>NUCLEOTIDE SEQUENCE [LARGE SCALE GENOMIC DNA]</scope>
    <source>
        <strain evidence="6">Berkeley</strain>
    </source>
</reference>
<evidence type="ECO:0000256" key="2">
    <source>
        <dbReference type="PIRSR" id="PIRSR001859-50"/>
    </source>
</evidence>
<accession>A0A0B4KGU5</accession>
<dbReference type="AlphaFoldDB" id="A0A0B4KGU5"/>
<dbReference type="CTD" id="103935"/>
<reference evidence="4 6" key="6">
    <citation type="journal article" date="2005" name="PLoS Comput. Biol.">
        <title>Combined evidence annotation of transposable elements in genome sequences.</title>
        <authorList>
            <person name="Quesneville H."/>
            <person name="Bergman C.M."/>
            <person name="Andrieu O."/>
            <person name="Autard D."/>
            <person name="Nouaud D."/>
            <person name="Ashburner M."/>
            <person name="Anxolabehere D."/>
        </authorList>
    </citation>
    <scope>NUCLEOTIDE SEQUENCE [LARGE SCALE GENOMIC DNA]</scope>
    <source>
        <strain evidence="6">Berkeley</strain>
    </source>
</reference>
<feature type="disulfide bond" evidence="2">
    <location>
        <begin position="52"/>
        <end position="68"/>
    </location>
</feature>
<evidence type="ECO:0000313" key="5">
    <source>
        <dbReference type="FlyBase" id="FBgn0000564"/>
    </source>
</evidence>
<keyword evidence="2" id="KW-1015">Disulfide bond</keyword>
<reference evidence="4 6" key="3">
    <citation type="journal article" date="2002" name="Genome Biol.">
        <title>Annotation of the Drosophila melanogaster euchromatic genome: a systematic review.</title>
        <authorList>
            <person name="Misra S."/>
            <person name="Crosby M.A."/>
            <person name="Mungall C.J."/>
            <person name="Matthews B.B."/>
            <person name="Campbell K.S."/>
            <person name="Hradecky P."/>
            <person name="Huang Y."/>
            <person name="Kaminker J.S."/>
            <person name="Millburn G.H."/>
            <person name="Prochnik S.E."/>
            <person name="Smith C.D."/>
            <person name="Tupy J.L."/>
            <person name="Whitfied E.J."/>
            <person name="Bayraktaroglu L."/>
            <person name="Berman B.P."/>
            <person name="Bettencourt B.R."/>
            <person name="Celniker S.E."/>
            <person name="de Grey A.D."/>
            <person name="Drysdale R.A."/>
            <person name="Harris N.L."/>
            <person name="Richter J."/>
            <person name="Russo S."/>
            <person name="Schroeder A.J."/>
            <person name="Shu S.Q."/>
            <person name="Stapleton M."/>
            <person name="Yamada C."/>
            <person name="Ashburner M."/>
            <person name="Gelbart W.M."/>
            <person name="Rubin G.M."/>
            <person name="Lewis S.E."/>
        </authorList>
    </citation>
    <scope>GENOME REANNOTATION</scope>
    <source>
        <strain evidence="6">Berkeley</strain>
    </source>
</reference>
<name>A0A0B4KGU5_DROME</name>
<keyword evidence="1" id="KW-0372">Hormone</keyword>
<dbReference type="AGR" id="FB:FBgn0000564"/>
<proteinExistence type="inferred from homology"/>
<feature type="disulfide bond" evidence="2">
    <location>
        <begin position="48"/>
        <end position="72"/>
    </location>
</feature>
<dbReference type="InterPro" id="IPR006825">
    <property type="entry name" value="Eclosion"/>
</dbReference>
<dbReference type="OrthoDB" id="6432957at2759"/>
<dbReference type="RefSeq" id="NP_001262668.1">
    <property type="nucleotide sequence ID" value="NM_001275739.1"/>
</dbReference>
<comment type="subcellular location">
    <subcellularLocation>
        <location evidence="1">Secreted</location>
    </subcellularLocation>
</comment>
<dbReference type="PhylomeDB" id="A0A0B4KGU5"/>
<evidence type="ECO:0000313" key="4">
    <source>
        <dbReference type="EMBL" id="AGB96048.1"/>
    </source>
</evidence>
<dbReference type="OMA" id="IGHYTHK"/>
<feature type="chain" id="PRO_5002092856" description="Eclosion hormone" evidence="3">
    <location>
        <begin position="25"/>
        <end position="97"/>
    </location>
</feature>
<dbReference type="GO" id="GO:0008255">
    <property type="term" value="F:ecdysis-triggering hormone activity"/>
    <property type="evidence" value="ECO:0007669"/>
    <property type="project" value="InterPro"/>
</dbReference>
<dbReference type="Pfam" id="PF04736">
    <property type="entry name" value="Eclosion"/>
    <property type="match status" value="1"/>
</dbReference>
<reference evidence="4 6" key="10">
    <citation type="journal article" date="2015" name="G3 (Bethesda)">
        <title>Gene Model Annotations for Drosophila melanogaster: The Rule-Benders.</title>
        <authorList>
            <consortium name="FlyBase Consortium"/>
            <person name="Crosby M.A."/>
            <person name="Gramates L.S."/>
            <person name="Dos Santos G."/>
            <person name="Matthews B.B."/>
            <person name="St Pierre S.E."/>
            <person name="Zhou P."/>
            <person name="Schroeder A.J."/>
            <person name="Falls K."/>
            <person name="Emmert D.B."/>
            <person name="Russo S.M."/>
            <person name="Gelbart W.M."/>
            <person name="null"/>
        </authorList>
    </citation>
    <scope>NUCLEOTIDE SEQUENCE [LARGE SCALE GENOMIC DNA]</scope>
    <source>
        <strain evidence="6">Berkeley</strain>
    </source>
</reference>
<dbReference type="GO" id="GO:0005576">
    <property type="term" value="C:extracellular region"/>
    <property type="evidence" value="ECO:0007669"/>
    <property type="project" value="UniProtKB-SubCell"/>
</dbReference>
<dbReference type="Bgee" id="FBgn0000564">
    <property type="expression patterns" value="Expressed in embryonic central brain neuron (Drosophila) and 11 other cell types or tissues"/>
</dbReference>
<evidence type="ECO:0000313" key="6">
    <source>
        <dbReference type="Proteomes" id="UP000000803"/>
    </source>
</evidence>
<dbReference type="BioGRID-ORCS" id="42101">
    <property type="hits" value="0 hits in 1 CRISPR screen"/>
</dbReference>
<protein>
    <recommendedName>
        <fullName evidence="1">Eclosion hormone</fullName>
    </recommendedName>
    <alternativeName>
        <fullName evidence="1">EH</fullName>
    </alternativeName>
    <alternativeName>
        <fullName evidence="1">Ecdysis activator</fullName>
    </alternativeName>
</protein>
<keyword evidence="1" id="KW-0527">Neuropeptide</keyword>
<dbReference type="FlyBase" id="FBgn0000564">
    <property type="gene designation" value="Eh"/>
</dbReference>
<comment type="similarity">
    <text evidence="1">Belongs to the insect eclosion hormone family.</text>
</comment>
<comment type="function">
    <text evidence="1">Neuropeptide that triggers the performance of ecdysis behaviors at the end of a molt. It triggers adult behavior patterns: larval, pupal and adult ecdysis, and plasticization during the molt.</text>
</comment>
<sequence length="97" mass="10610">MNCKPLILCTFVAVAMCLVHFGNALPAISHYTHKRFDSMGGIDFVQVCLNNCVQCKTMLGDYFQGQTCALSCLKFKGKAIPDCEDIASIAPFLNALE</sequence>
<keyword evidence="3" id="KW-0732">Signal</keyword>
<reference evidence="4 6" key="9">
    <citation type="journal article" date="2015" name="G3 (Bethesda)">
        <title>Gene Model Annotations for Drosophila melanogaster: Impact of High-Throughput Data.</title>
        <authorList>
            <consortium name="FlyBase Consortium"/>
            <person name="Matthews B.B."/>
            <person name="Dos Santos G."/>
            <person name="Crosby M.A."/>
            <person name="Emmert D.B."/>
            <person name="St Pierre S.E."/>
            <person name="Gramates L.S."/>
            <person name="Zhou P."/>
            <person name="Schroeder A.J."/>
            <person name="Falls K."/>
            <person name="Strelets V."/>
            <person name="Russo S.M."/>
            <person name="Gelbart W.M."/>
            <person name="null"/>
        </authorList>
    </citation>
    <scope>NUCLEOTIDE SEQUENCE [LARGE SCALE GENOMIC DNA]</scope>
    <source>
        <strain evidence="6">Berkeley</strain>
    </source>
</reference>
<reference evidence="4 6" key="1">
    <citation type="journal article" date="2000" name="Science">
        <title>The genome sequence of Drosophila melanogaster.</title>
        <authorList>
            <person name="Adams M.D."/>
            <person name="Celniker S.E."/>
            <person name="Holt R.A."/>
            <person name="Evans C.A."/>
            <person name="Gocayne J.D."/>
            <person name="Amanatides P.G."/>
            <person name="Scherer S.E."/>
            <person name="Li P.W."/>
            <person name="Hoskins R.A."/>
            <person name="Galle R.F."/>
            <person name="George R.A."/>
            <person name="Lewis S.E."/>
            <person name="Richards S."/>
            <person name="Ashburner M."/>
            <person name="Henderson S.N."/>
            <person name="Sutton G.G."/>
            <person name="Wortman J.R."/>
            <person name="Yandell M.D."/>
            <person name="Zhang Q."/>
            <person name="Chen L.X."/>
            <person name="Brandon R.C."/>
            <person name="Rogers Y.H."/>
            <person name="Blazej R.G."/>
            <person name="Champe M."/>
            <person name="Pfeiffer B.D."/>
            <person name="Wan K.H."/>
            <person name="Doyle C."/>
            <person name="Baxter E.G."/>
            <person name="Helt G."/>
            <person name="Nelson C.R."/>
            <person name="Gabor G.L."/>
            <person name="Abril J.F."/>
            <person name="Agbayani A."/>
            <person name="An H.J."/>
            <person name="Andrews-Pfannkoch C."/>
            <person name="Baldwin D."/>
            <person name="Ballew R.M."/>
            <person name="Basu A."/>
            <person name="Baxendale J."/>
            <person name="Bayraktaroglu L."/>
            <person name="Beasley E.M."/>
            <person name="Beeson K.Y."/>
            <person name="Benos P.V."/>
            <person name="Berman B.P."/>
            <person name="Bhandari D."/>
            <person name="Bolshakov S."/>
            <person name="Borkova D."/>
            <person name="Botchan M.R."/>
            <person name="Bouck J."/>
            <person name="Brokstein P."/>
            <person name="Brottier P."/>
            <person name="Burtis K.C."/>
            <person name="Busam D.A."/>
            <person name="Butler H."/>
            <person name="Cadieu E."/>
            <person name="Center A."/>
            <person name="Chandra I."/>
            <person name="Cherry J.M."/>
            <person name="Cawley S."/>
            <person name="Dahlke C."/>
            <person name="Davenport L.B."/>
            <person name="Davies P."/>
            <person name="de Pablos B."/>
            <person name="Delcher A."/>
            <person name="Deng Z."/>
            <person name="Mays A.D."/>
            <person name="Dew I."/>
            <person name="Dietz S.M."/>
            <person name="Dodson K."/>
            <person name="Doup L.E."/>
            <person name="Downes M."/>
            <person name="Dugan-Rocha S."/>
            <person name="Dunkov B.C."/>
            <person name="Dunn P."/>
            <person name="Durbin K.J."/>
            <person name="Evangelista C.C."/>
            <person name="Ferraz C."/>
            <person name="Ferriera S."/>
            <person name="Fleischmann W."/>
            <person name="Fosler C."/>
            <person name="Gabrielian A.E."/>
            <person name="Garg N.S."/>
            <person name="Gelbart W.M."/>
            <person name="Glasser K."/>
            <person name="Glodek A."/>
            <person name="Gong F."/>
            <person name="Gorrell J.H."/>
            <person name="Gu Z."/>
            <person name="Guan P."/>
            <person name="Harris M."/>
            <person name="Harris N.L."/>
            <person name="Harvey D."/>
            <person name="Heiman T.J."/>
            <person name="Hernandez J.R."/>
            <person name="Houck J."/>
            <person name="Hostin D."/>
            <person name="Houston K.A."/>
            <person name="Howland T.J."/>
            <person name="Wei M.H."/>
            <person name="Ibegwam C."/>
            <person name="Jalali M."/>
            <person name="Kalush F."/>
            <person name="Karpen G.H."/>
            <person name="Ke Z."/>
            <person name="Kennison J.A."/>
            <person name="Ketchum K.A."/>
            <person name="Kimmel B.E."/>
            <person name="Kodira C.D."/>
            <person name="Kraft C."/>
            <person name="Kravitz S."/>
            <person name="Kulp D."/>
            <person name="Lai Z."/>
            <person name="Lasko P."/>
            <person name="Lei Y."/>
            <person name="Levitsky A.A."/>
            <person name="Li J."/>
            <person name="Li Z."/>
            <person name="Liang Y."/>
            <person name="Lin X."/>
            <person name="Liu X."/>
            <person name="Mattei B."/>
            <person name="McIntosh T.C."/>
            <person name="McLeod M.P."/>
            <person name="McPherson D."/>
            <person name="Merkulov G."/>
            <person name="Milshina N.V."/>
            <person name="Mobarry C."/>
            <person name="Morris J."/>
            <person name="Moshrefi A."/>
            <person name="Mount S.M."/>
            <person name="Moy M."/>
            <person name="Murphy B."/>
            <person name="Murphy L."/>
            <person name="Muzny D.M."/>
            <person name="Nelson D.L."/>
            <person name="Nelson D.R."/>
            <person name="Nelson K.A."/>
            <person name="Nixon K."/>
            <person name="Nusskern D.R."/>
            <person name="Pacleb J.M."/>
            <person name="Palazzolo M."/>
            <person name="Pittman G.S."/>
            <person name="Pan S."/>
            <person name="Pollard J."/>
            <person name="Puri V."/>
            <person name="Reese M.G."/>
            <person name="Reinert K."/>
            <person name="Remington K."/>
            <person name="Saunders R.D."/>
            <person name="Scheeler F."/>
            <person name="Shen H."/>
            <person name="Shue B.C."/>
            <person name="Siden-Kiamos I."/>
            <person name="Simpson M."/>
            <person name="Skupski M.P."/>
            <person name="Smith T."/>
            <person name="Spier E."/>
            <person name="Spradling A.C."/>
            <person name="Stapleton M."/>
            <person name="Strong R."/>
            <person name="Sun E."/>
            <person name="Svirskas R."/>
            <person name="Tector C."/>
            <person name="Turner R."/>
            <person name="Venter E."/>
            <person name="Wang A.H."/>
            <person name="Wang X."/>
            <person name="Wang Z.Y."/>
            <person name="Wassarman D.A."/>
            <person name="Weinstock G.M."/>
            <person name="Weissenbach J."/>
            <person name="Williams S.M."/>
            <person name="WoodageT"/>
            <person name="Worley K.C."/>
            <person name="Wu D."/>
            <person name="Yang S."/>
            <person name="Yao Q.A."/>
            <person name="Ye J."/>
            <person name="Yeh R.F."/>
            <person name="Zaveri J.S."/>
            <person name="Zhan M."/>
            <person name="Zhang G."/>
            <person name="Zhao Q."/>
            <person name="Zheng L."/>
            <person name="Zheng X.H."/>
            <person name="Zhong F.N."/>
            <person name="Zhong W."/>
            <person name="Zhou X."/>
            <person name="Zhu S."/>
            <person name="Zhu X."/>
            <person name="Smith H.O."/>
            <person name="Gibbs R.A."/>
            <person name="Myers E.W."/>
            <person name="Rubin G.M."/>
            <person name="Venter J.C."/>
        </authorList>
    </citation>
    <scope>NUCLEOTIDE SEQUENCE [LARGE SCALE GENOMIC DNA]</scope>
    <source>
        <strain evidence="6">Berkeley</strain>
    </source>
</reference>
<evidence type="ECO:0000256" key="1">
    <source>
        <dbReference type="PIRNR" id="PIRNR001859"/>
    </source>
</evidence>
<dbReference type="RefSeq" id="NP_524386.1">
    <property type="nucleotide sequence ID" value="NM_079662.3"/>
</dbReference>
<dbReference type="GO" id="GO:0018990">
    <property type="term" value="P:ecdysis, chitin-based cuticle"/>
    <property type="evidence" value="ECO:0007669"/>
    <property type="project" value="UniProtKB-UniRule"/>
</dbReference>
<evidence type="ECO:0000256" key="3">
    <source>
        <dbReference type="SAM" id="SignalP"/>
    </source>
</evidence>
<gene>
    <name evidence="4 5" type="primary">Eh</name>
    <name evidence="4" type="synonym">DMEHAB</name>
    <name evidence="4" type="synonym">Dmel\CG5400</name>
    <name evidence="4" type="synonym">Drm-EH</name>
    <name evidence="4" type="synonym">EH</name>
    <name evidence="4" type="synonym">eh</name>
    <name evidence="4" type="synonym">EHAB</name>
    <name evidence="4 5" type="ORF">CG5400</name>
    <name evidence="4" type="ORF">Dmel_CG5400</name>
</gene>
<feature type="signal peptide" evidence="3">
    <location>
        <begin position="1"/>
        <end position="24"/>
    </location>
</feature>
<reference evidence="4 6" key="7">
    <citation type="journal article" date="2007" name="Science">
        <title>The Release 5.1 annotation of Drosophila melanogaster heterochromatin.</title>
        <authorList>
            <person name="Smith C.D."/>
            <person name="Shu S."/>
            <person name="Mungall C.J."/>
            <person name="Karpen G.H."/>
        </authorList>
    </citation>
    <scope>NUCLEOTIDE SEQUENCE [LARGE SCALE GENOMIC DNA]</scope>
    <source>
        <strain evidence="6">Berkeley</strain>
    </source>
</reference>
<reference evidence="4 6" key="11">
    <citation type="journal article" date="2015" name="Genome Res.">
        <title>The Release 6 reference sequence of the Drosophila melanogaster genome.</title>
        <authorList>
            <person name="Hoskins R.A."/>
            <person name="Carlson J.W."/>
            <person name="Wan K.H."/>
            <person name="Park S."/>
            <person name="Mendez I."/>
            <person name="Galle S.E."/>
            <person name="Booth B.W."/>
            <person name="Pfeiffer B.D."/>
            <person name="George R.A."/>
            <person name="Svirskas R."/>
            <person name="Krzywinski M."/>
            <person name="Schein J."/>
            <person name="Accardo M.C."/>
            <person name="Damia E."/>
            <person name="Messina G."/>
            <person name="Mendez-Lago M."/>
            <person name="de Pablos B."/>
            <person name="Demakova O.V."/>
            <person name="Andreyeva E.N."/>
            <person name="Boldyreva L.V."/>
            <person name="Marra M."/>
            <person name="Carvalho A.B."/>
            <person name="Dimitri P."/>
            <person name="Villasante A."/>
            <person name="Zhimulev I.F."/>
            <person name="Rubin G.M."/>
            <person name="Karpen G.H."/>
            <person name="Celniker S.E."/>
        </authorList>
    </citation>
    <scope>NUCLEOTIDE SEQUENCE [LARGE SCALE GENOMIC DNA]</scope>
    <source>
        <strain evidence="6">Berkeley</strain>
    </source>
</reference>
<organism evidence="4 6">
    <name type="scientific">Drosophila melanogaster</name>
    <name type="common">Fruit fly</name>
    <dbReference type="NCBI Taxonomy" id="7227"/>
    <lineage>
        <taxon>Eukaryota</taxon>
        <taxon>Metazoa</taxon>
        <taxon>Ecdysozoa</taxon>
        <taxon>Arthropoda</taxon>
        <taxon>Hexapoda</taxon>
        <taxon>Insecta</taxon>
        <taxon>Pterygota</taxon>
        <taxon>Neoptera</taxon>
        <taxon>Endopterygota</taxon>
        <taxon>Diptera</taxon>
        <taxon>Brachycera</taxon>
        <taxon>Muscomorpha</taxon>
        <taxon>Ephydroidea</taxon>
        <taxon>Drosophilidae</taxon>
        <taxon>Drosophila</taxon>
        <taxon>Sophophora</taxon>
    </lineage>
</organism>
<dbReference type="PIRSF" id="PIRSF001859">
    <property type="entry name" value="Eclosion"/>
    <property type="match status" value="1"/>
</dbReference>
<feature type="disulfide bond" evidence="2">
    <location>
        <begin position="55"/>
        <end position="83"/>
    </location>
</feature>
<dbReference type="GeneID" id="42101"/>
<keyword evidence="6" id="KW-1185">Reference proteome</keyword>
<reference evidence="4 6" key="8">
    <citation type="journal article" date="2007" name="Science">
        <title>Sequence finishing and mapping of Drosophila melanogaster heterochromatin.</title>
        <authorList>
            <person name="Hoskins R.A."/>
            <person name="Carlson J.W."/>
            <person name="Kennedy C."/>
            <person name="Acevedo D."/>
            <person name="Evans-Holm M."/>
            <person name="Frise E."/>
            <person name="Wan K.H."/>
            <person name="Park S."/>
            <person name="Mendez-Lago M."/>
            <person name="Rossi F."/>
            <person name="Villasante A."/>
            <person name="Dimitri P."/>
            <person name="Karpen G.H."/>
            <person name="Celniker S.E."/>
        </authorList>
    </citation>
    <scope>NUCLEOTIDE SEQUENCE [LARGE SCALE GENOMIC DNA]</scope>
    <source>
        <strain evidence="6">Berkeley</strain>
    </source>
</reference>
<dbReference type="KEGG" id="dme:Dmel_CG5400"/>
<reference evidence="4 6" key="2">
    <citation type="journal article" date="2002" name="Genome Biol.">
        <title>Finishing a whole-genome shotgun: release 3 of the Drosophila melanogaster euchromatic genome sequence.</title>
        <authorList>
            <person name="Celniker S.E."/>
            <person name="Wheeler D.A."/>
            <person name="Kronmiller B."/>
            <person name="Carlson J.W."/>
            <person name="Halpern A."/>
            <person name="Patel S."/>
            <person name="Adams M."/>
            <person name="Champe M."/>
            <person name="Dugan S.P."/>
            <person name="Frise E."/>
            <person name="Hodgson A."/>
            <person name="George R.A."/>
            <person name="Hoskins R.A."/>
            <person name="Laverty T."/>
            <person name="Muzny D.M."/>
            <person name="Nelson C.R."/>
            <person name="Pacleb J.M."/>
            <person name="Park S."/>
            <person name="Pfeiffer B.D."/>
            <person name="Richards S."/>
            <person name="Sodergren E.J."/>
            <person name="Svirskas R."/>
            <person name="Tabor P.E."/>
            <person name="Wan K."/>
            <person name="Stapleton M."/>
            <person name="Sutton G.G."/>
            <person name="Venter C."/>
            <person name="Weinstock G."/>
            <person name="Scherer S.E."/>
            <person name="Myers E.W."/>
            <person name="Gibbs R.A."/>
            <person name="Rubin G.M."/>
        </authorList>
    </citation>
    <scope>NUCLEOTIDE SEQUENCE [LARGE SCALE GENOMIC DNA]</scope>
    <source>
        <strain evidence="6">Berkeley</strain>
    </source>
</reference>
<dbReference type="ExpressionAtlas" id="A0A0B4KGU5">
    <property type="expression patterns" value="baseline and differential"/>
</dbReference>
<dbReference type="GO" id="GO:0007218">
    <property type="term" value="P:neuropeptide signaling pathway"/>
    <property type="evidence" value="ECO:0007669"/>
    <property type="project" value="UniProtKB-UniRule"/>
</dbReference>
<dbReference type="Proteomes" id="UP000000803">
    <property type="component" value="Chromosome 3R"/>
</dbReference>
<dbReference type="EMBL" id="AE014297">
    <property type="protein sequence ID" value="AGB96048.1"/>
    <property type="molecule type" value="Genomic_DNA"/>
</dbReference>
<reference evidence="4 6" key="4">
    <citation type="journal article" date="2002" name="Genome Biol.">
        <title>The transposable elements of the Drosophila melanogaster euchromatin: a genomics perspective.</title>
        <authorList>
            <person name="Kaminker J.S."/>
            <person name="Bergman C.M."/>
            <person name="Kronmiller B."/>
            <person name="Carlson J."/>
            <person name="Svirskas R."/>
            <person name="Patel S."/>
            <person name="Frise E."/>
            <person name="Wheeler D.A."/>
            <person name="Lewis S.E."/>
            <person name="Rubin G.M."/>
            <person name="Ashburner M."/>
            <person name="Celniker S.E."/>
        </authorList>
    </citation>
    <scope>NUCLEOTIDE SEQUENCE [LARGE SCALE GENOMIC DNA]</scope>
    <source>
        <strain evidence="6">Berkeley</strain>
    </source>
</reference>